<evidence type="ECO:0000313" key="2">
    <source>
        <dbReference type="Proteomes" id="UP000219573"/>
    </source>
</evidence>
<reference evidence="2" key="1">
    <citation type="submission" date="2017-09" db="EMBL/GenBank/DDBJ databases">
        <authorList>
            <person name="Varghese N."/>
            <person name="Submissions S."/>
        </authorList>
    </citation>
    <scope>NUCLEOTIDE SEQUENCE [LARGE SCALE GENOMIC DNA]</scope>
    <source>
        <strain evidence="2">MSL47</strain>
    </source>
</reference>
<keyword evidence="2" id="KW-1185">Reference proteome</keyword>
<organism evidence="1 2">
    <name type="scientific">Orenia metallireducens</name>
    <dbReference type="NCBI Taxonomy" id="1413210"/>
    <lineage>
        <taxon>Bacteria</taxon>
        <taxon>Bacillati</taxon>
        <taxon>Bacillota</taxon>
        <taxon>Clostridia</taxon>
        <taxon>Halanaerobiales</taxon>
        <taxon>Halobacteroidaceae</taxon>
        <taxon>Orenia</taxon>
    </lineage>
</organism>
<gene>
    <name evidence="1" type="ORF">SAMN06265827_12912</name>
</gene>
<proteinExistence type="predicted"/>
<dbReference type="RefSeq" id="WP_097019075.1">
    <property type="nucleotide sequence ID" value="NZ_OBDZ01000029.1"/>
</dbReference>
<accession>A0A285I1S3</accession>
<dbReference type="EMBL" id="OBDZ01000029">
    <property type="protein sequence ID" value="SNY41950.1"/>
    <property type="molecule type" value="Genomic_DNA"/>
</dbReference>
<dbReference type="Proteomes" id="UP000219573">
    <property type="component" value="Unassembled WGS sequence"/>
</dbReference>
<evidence type="ECO:0000313" key="1">
    <source>
        <dbReference type="EMBL" id="SNY41950.1"/>
    </source>
</evidence>
<name>A0A285I1S3_9FIRM</name>
<sequence>MESLYSRIRECYYEYMEFYDQFHRYIDEIDKEDSGIKHKLYDLEYTMAELSWTVDSGYIRTRWEEITKQTEFRFNYRVGDEVIVTFPSCNVFKGRIINLEVDEQGLWYQVLIQTDTQEREYRLPAESLSGYLGCKIDLEAIKSLYNIQDEVGIEEFIRDNFDQKMYQLLLDAPKEIRDHFGQCQVALNVCYNPKGEYLSAKICSSTKELSDFEDFEWYQKQSQKFKNRFSLR</sequence>
<protein>
    <submittedName>
        <fullName evidence="1">Uncharacterized protein</fullName>
    </submittedName>
</protein>
<dbReference type="AlphaFoldDB" id="A0A285I1S3"/>